<dbReference type="AlphaFoldDB" id="A0A1L6J8V3"/>
<accession>A0A1L6J8V3</accession>
<dbReference type="Proteomes" id="UP000185161">
    <property type="component" value="Chromosome"/>
</dbReference>
<proteinExistence type="predicted"/>
<evidence type="ECO:0000256" key="2">
    <source>
        <dbReference type="SAM" id="Phobius"/>
    </source>
</evidence>
<dbReference type="GeneID" id="44132478"/>
<keyword evidence="6" id="KW-1185">Reference proteome</keyword>
<name>A0A1L6J8V3_9SPHN</name>
<dbReference type="Proteomes" id="UP000286681">
    <property type="component" value="Unassembled WGS sequence"/>
</dbReference>
<evidence type="ECO:0000313" key="6">
    <source>
        <dbReference type="Proteomes" id="UP000185161"/>
    </source>
</evidence>
<dbReference type="Proteomes" id="UP000287746">
    <property type="component" value="Unassembled WGS sequence"/>
</dbReference>
<sequence length="70" mass="7714">MADNAQSISLTSDPFAWVTTTHFVVIGLCALGAIAILIWGRHLRRKRQEADAELEGNNEIVEGETRPPEP</sequence>
<evidence type="ECO:0000256" key="1">
    <source>
        <dbReference type="SAM" id="MobiDB-lite"/>
    </source>
</evidence>
<keyword evidence="2" id="KW-0472">Membrane</keyword>
<dbReference type="RefSeq" id="WP_066580229.1">
    <property type="nucleotide sequence ID" value="NZ_CP018820.1"/>
</dbReference>
<protein>
    <recommendedName>
        <fullName evidence="9">Heme exporter protein D</fullName>
    </recommendedName>
</protein>
<dbReference type="KEGG" id="skr:BRX40_07905"/>
<gene>
    <name evidence="3" type="ORF">BRX40_07905</name>
    <name evidence="4" type="ORF">CA257_14965</name>
    <name evidence="5" type="ORF">DAH66_12005</name>
</gene>
<feature type="transmembrane region" description="Helical" evidence="2">
    <location>
        <begin position="15"/>
        <end position="39"/>
    </location>
</feature>
<feature type="region of interest" description="Disordered" evidence="1">
    <location>
        <begin position="50"/>
        <end position="70"/>
    </location>
</feature>
<evidence type="ECO:0008006" key="9">
    <source>
        <dbReference type="Google" id="ProtNLM"/>
    </source>
</evidence>
<reference evidence="6" key="2">
    <citation type="submission" date="2016-12" db="EMBL/GenBank/DDBJ databases">
        <title>Whole genome sequencing of Sphingomonas sp. ABOJV.</title>
        <authorList>
            <person name="Conlan S."/>
            <person name="Thomas P.J."/>
            <person name="Mullikin J."/>
            <person name="Palmore T.N."/>
            <person name="Frank K.M."/>
            <person name="Segre J.A."/>
        </authorList>
    </citation>
    <scope>NUCLEOTIDE SEQUENCE [LARGE SCALE GENOMIC DNA]</scope>
    <source>
        <strain evidence="6">ABOJV</strain>
    </source>
</reference>
<evidence type="ECO:0000313" key="7">
    <source>
        <dbReference type="Proteomes" id="UP000286681"/>
    </source>
</evidence>
<dbReference type="EMBL" id="CP018820">
    <property type="protein sequence ID" value="APR52363.1"/>
    <property type="molecule type" value="Genomic_DNA"/>
</dbReference>
<evidence type="ECO:0000313" key="5">
    <source>
        <dbReference type="EMBL" id="RSY83855.1"/>
    </source>
</evidence>
<keyword evidence="2" id="KW-1133">Transmembrane helix</keyword>
<evidence type="ECO:0000313" key="4">
    <source>
        <dbReference type="EMBL" id="RSV01485.1"/>
    </source>
</evidence>
<dbReference type="EMBL" id="QQWO01000012">
    <property type="protein sequence ID" value="RSV01485.1"/>
    <property type="molecule type" value="Genomic_DNA"/>
</dbReference>
<reference evidence="7 8" key="3">
    <citation type="submission" date="2018-07" db="EMBL/GenBank/DDBJ databases">
        <title>Genomic and Epidemiologic Investigation of an Indolent Hospital Outbreak.</title>
        <authorList>
            <person name="Johnson R.C."/>
            <person name="Deming C."/>
            <person name="Conlan S."/>
            <person name="Zellmer C.J."/>
            <person name="Michelin A.V."/>
            <person name="Lee-Lin S."/>
            <person name="Thomas P.J."/>
            <person name="Park M."/>
            <person name="Weingarten R.A."/>
            <person name="Less J."/>
            <person name="Dekker J.P."/>
            <person name="Frank K.M."/>
            <person name="Musser K.A."/>
            <person name="Mcquiston J.R."/>
            <person name="Henderson D.K."/>
            <person name="Lau A.F."/>
            <person name="Palmore T.N."/>
            <person name="Segre J.A."/>
        </authorList>
    </citation>
    <scope>NUCLEOTIDE SEQUENCE [LARGE SCALE GENOMIC DNA]</scope>
    <source>
        <strain evidence="5 8">SK-CDC1_0717</strain>
        <strain evidence="4 7">SK-NIH.Env10_0317</strain>
    </source>
</reference>
<evidence type="ECO:0000313" key="3">
    <source>
        <dbReference type="EMBL" id="APR52363.1"/>
    </source>
</evidence>
<organism evidence="3 6">
    <name type="scientific">Sphingomonas koreensis</name>
    <dbReference type="NCBI Taxonomy" id="93064"/>
    <lineage>
        <taxon>Bacteria</taxon>
        <taxon>Pseudomonadati</taxon>
        <taxon>Pseudomonadota</taxon>
        <taxon>Alphaproteobacteria</taxon>
        <taxon>Sphingomonadales</taxon>
        <taxon>Sphingomonadaceae</taxon>
        <taxon>Sphingomonas</taxon>
    </lineage>
</organism>
<dbReference type="EMBL" id="QQYZ01000010">
    <property type="protein sequence ID" value="RSY83855.1"/>
    <property type="molecule type" value="Genomic_DNA"/>
</dbReference>
<keyword evidence="2" id="KW-0812">Transmembrane</keyword>
<evidence type="ECO:0000313" key="8">
    <source>
        <dbReference type="Proteomes" id="UP000287746"/>
    </source>
</evidence>
<dbReference type="STRING" id="93064.BRX40_07905"/>
<reference evidence="3" key="1">
    <citation type="submission" date="2016-12" db="EMBL/GenBank/DDBJ databases">
        <title>Whole genome sequencing of Sphingomonas koreensis.</title>
        <authorList>
            <person name="Conlan S."/>
            <person name="Thomas P.J."/>
            <person name="Mullikin J."/>
            <person name="Palmore T.N."/>
            <person name="Frank K.M."/>
            <person name="Segre J.A."/>
        </authorList>
    </citation>
    <scope>NUCLEOTIDE SEQUENCE</scope>
    <source>
        <strain evidence="3">ABOJV</strain>
    </source>
</reference>